<organism evidence="2 4">
    <name type="scientific">Dehalococcoides mccartyi</name>
    <dbReference type="NCBI Taxonomy" id="61435"/>
    <lineage>
        <taxon>Bacteria</taxon>
        <taxon>Bacillati</taxon>
        <taxon>Chloroflexota</taxon>
        <taxon>Dehalococcoidia</taxon>
        <taxon>Dehalococcoidales</taxon>
        <taxon>Dehalococcoidaceae</taxon>
        <taxon>Dehalococcoides</taxon>
    </lineage>
</organism>
<protein>
    <submittedName>
        <fullName evidence="2">Uncharacterized protein</fullName>
    </submittedName>
</protein>
<sequence>MAPRFLKGQRVKILSVRLANMTSKYPEIDKYVSETGIIIEDYFVRYMDPKNEKPPITSYMYSIKLDTTRRLITVAEDALEIYLG</sequence>
<evidence type="ECO:0000313" key="4">
    <source>
        <dbReference type="Proteomes" id="UP000053577"/>
    </source>
</evidence>
<evidence type="ECO:0000313" key="2">
    <source>
        <dbReference type="EMBL" id="KSV16140.1"/>
    </source>
</evidence>
<dbReference type="eggNOG" id="ENOG5030RRA">
    <property type="taxonomic scope" value="Bacteria"/>
</dbReference>
<dbReference type="EMBL" id="AP017649">
    <property type="protein sequence ID" value="BAZ97376.1"/>
    <property type="molecule type" value="Genomic_DNA"/>
</dbReference>
<proteinExistence type="predicted"/>
<reference evidence="3" key="3">
    <citation type="submission" date="2023-12" db="EMBL/GenBank/DDBJ databases">
        <title>Isolation of organohalide respiring bacteria Dehalococcoides mccartyi strain GPTCE1 in groundwater collected near a chemical plant in Suzhou, China.</title>
        <authorList>
            <person name="Liu G."/>
        </authorList>
    </citation>
    <scope>NUCLEOTIDE SEQUENCE</scope>
    <source>
        <strain evidence="3">GPTCE1</strain>
    </source>
</reference>
<dbReference type="RefSeq" id="WP_010936622.1">
    <property type="nucleotide sequence ID" value="NZ_AP017649.1"/>
</dbReference>
<dbReference type="Proteomes" id="UP000218257">
    <property type="component" value="Chromosome"/>
</dbReference>
<evidence type="ECO:0000313" key="1">
    <source>
        <dbReference type="EMBL" id="BAZ97376.1"/>
    </source>
</evidence>
<reference evidence="1 5" key="2">
    <citation type="journal article" date="2017" name="Sci. Rep.">
        <title>Isolation and genomic characterization of a Dehalococcoides strain suggests genomic rearrangement during culture.</title>
        <authorList>
            <person name="Yohda M."/>
            <person name="Ikegami K."/>
            <person name="Aita Y."/>
            <person name="Kitajima M."/>
            <person name="Takechi A."/>
            <person name="Iwamoto M."/>
            <person name="Fukuda T."/>
            <person name="Tamura N."/>
            <person name="Shibasaki J."/>
            <person name="Koike S."/>
            <person name="Komatsu D."/>
            <person name="Miyagi S."/>
            <person name="Nishimura M."/>
            <person name="Uchino Y."/>
            <person name="Shiroma A."/>
            <person name="Shimoji M."/>
            <person name="Tamotsu H."/>
            <person name="Ashimine N."/>
            <person name="Shinzato M."/>
            <person name="Ohki S."/>
            <person name="Nakano K."/>
            <person name="Teruya K."/>
            <person name="Satou K."/>
            <person name="Hirano T."/>
            <person name="Yagi O."/>
        </authorList>
    </citation>
    <scope>NUCLEOTIDE SEQUENCE [LARGE SCALE GENOMIC DNA]</scope>
    <source>
        <strain evidence="1 5">UCH-ATV1</strain>
    </source>
</reference>
<dbReference type="Proteomes" id="UP001327986">
    <property type="component" value="Chromosome"/>
</dbReference>
<reference evidence="2 4" key="1">
    <citation type="journal article" date="2015" name="Sci. Rep.">
        <title>A comparative genomics and reductive dehalogenase gene transcription study of two chloroethene-respiring bacteria, Dehalococcoides mccartyi strains MB and 11a.</title>
        <authorList>
            <person name="Low A."/>
            <person name="Shen Z."/>
            <person name="Cheng D."/>
            <person name="Rogers M.J."/>
            <person name="Lee P.K."/>
            <person name="He J."/>
        </authorList>
    </citation>
    <scope>NUCLEOTIDE SEQUENCE [LARGE SCALE GENOMIC DNA]</scope>
    <source>
        <strain evidence="2 4">MB</strain>
    </source>
</reference>
<evidence type="ECO:0000313" key="5">
    <source>
        <dbReference type="Proteomes" id="UP000218257"/>
    </source>
</evidence>
<accession>A0A0V8LXB0</accession>
<dbReference type="PATRIC" id="fig|61435.5.peg.1702"/>
<dbReference type="AlphaFoldDB" id="A0A0V8LXB0"/>
<dbReference type="GeneID" id="3229779"/>
<dbReference type="Proteomes" id="UP000053577">
    <property type="component" value="Unassembled WGS sequence"/>
</dbReference>
<dbReference type="OrthoDB" id="165301at2"/>
<dbReference type="EMBL" id="CP141531">
    <property type="protein sequence ID" value="WRO07491.1"/>
    <property type="molecule type" value="Genomic_DNA"/>
</dbReference>
<dbReference type="EMBL" id="JGYD01000029">
    <property type="protein sequence ID" value="KSV16140.1"/>
    <property type="molecule type" value="Genomic_DNA"/>
</dbReference>
<gene>
    <name evidence="2" type="ORF">DA01_08645</name>
    <name evidence="1" type="ORF">DEHALATV1_0748</name>
    <name evidence="3" type="ORF">VLL09_00925</name>
</gene>
<name>A0A0V8LXB0_9CHLR</name>
<evidence type="ECO:0000313" key="3">
    <source>
        <dbReference type="EMBL" id="WRO07491.1"/>
    </source>
</evidence>
<dbReference type="OMA" id="MGMAPRF"/>